<feature type="region of interest" description="Disordered" evidence="3">
    <location>
        <begin position="38"/>
        <end position="70"/>
    </location>
</feature>
<name>A0A815KVY0_ADIRI</name>
<dbReference type="Pfam" id="PF01344">
    <property type="entry name" value="Kelch_1"/>
    <property type="match status" value="2"/>
</dbReference>
<feature type="compositionally biased region" description="Polar residues" evidence="3">
    <location>
        <begin position="50"/>
        <end position="70"/>
    </location>
</feature>
<keyword evidence="1" id="KW-0880">Kelch repeat</keyword>
<organism evidence="5 6">
    <name type="scientific">Adineta ricciae</name>
    <name type="common">Rotifer</name>
    <dbReference type="NCBI Taxonomy" id="249248"/>
    <lineage>
        <taxon>Eukaryota</taxon>
        <taxon>Metazoa</taxon>
        <taxon>Spiralia</taxon>
        <taxon>Gnathifera</taxon>
        <taxon>Rotifera</taxon>
        <taxon>Eurotatoria</taxon>
        <taxon>Bdelloidea</taxon>
        <taxon>Adinetida</taxon>
        <taxon>Adinetidae</taxon>
        <taxon>Adineta</taxon>
    </lineage>
</organism>
<dbReference type="Proteomes" id="UP000663828">
    <property type="component" value="Unassembled WGS sequence"/>
</dbReference>
<evidence type="ECO:0008006" key="7">
    <source>
        <dbReference type="Google" id="ProtNLM"/>
    </source>
</evidence>
<comment type="caution">
    <text evidence="5">The sequence shown here is derived from an EMBL/GenBank/DDBJ whole genome shotgun (WGS) entry which is preliminary data.</text>
</comment>
<accession>A0A815KVY0</accession>
<keyword evidence="4" id="KW-0812">Transmembrane</keyword>
<feature type="compositionally biased region" description="Low complexity" evidence="3">
    <location>
        <begin position="38"/>
        <end position="49"/>
    </location>
</feature>
<protein>
    <recommendedName>
        <fullName evidence="7">Kelch repeat protein</fullName>
    </recommendedName>
</protein>
<keyword evidence="4" id="KW-1133">Transmembrane helix</keyword>
<evidence type="ECO:0000256" key="4">
    <source>
        <dbReference type="SAM" id="Phobius"/>
    </source>
</evidence>
<dbReference type="SUPFAM" id="SSF50965">
    <property type="entry name" value="Galactose oxidase, central domain"/>
    <property type="match status" value="1"/>
</dbReference>
<evidence type="ECO:0000256" key="1">
    <source>
        <dbReference type="ARBA" id="ARBA00022441"/>
    </source>
</evidence>
<evidence type="ECO:0000256" key="2">
    <source>
        <dbReference type="ARBA" id="ARBA00022737"/>
    </source>
</evidence>
<evidence type="ECO:0000313" key="6">
    <source>
        <dbReference type="Proteomes" id="UP000663828"/>
    </source>
</evidence>
<evidence type="ECO:0000313" key="5">
    <source>
        <dbReference type="EMBL" id="CAF1401029.1"/>
    </source>
</evidence>
<evidence type="ECO:0000256" key="3">
    <source>
        <dbReference type="SAM" id="MobiDB-lite"/>
    </source>
</evidence>
<gene>
    <name evidence="5" type="ORF">XAT740_LOCUS34138</name>
</gene>
<dbReference type="Gene3D" id="2.130.10.80">
    <property type="entry name" value="Galactose oxidase/kelch, beta-propeller"/>
    <property type="match status" value="4"/>
</dbReference>
<keyword evidence="4" id="KW-0472">Membrane</keyword>
<proteinExistence type="predicted"/>
<feature type="transmembrane region" description="Helical" evidence="4">
    <location>
        <begin position="6"/>
        <end position="27"/>
    </location>
</feature>
<dbReference type="InterPro" id="IPR037293">
    <property type="entry name" value="Gal_Oxidase_central_sf"/>
</dbReference>
<dbReference type="InterPro" id="IPR006652">
    <property type="entry name" value="Kelch_1"/>
</dbReference>
<keyword evidence="6" id="KW-1185">Reference proteome</keyword>
<dbReference type="EMBL" id="CAJNOR010003312">
    <property type="protein sequence ID" value="CAF1401029.1"/>
    <property type="molecule type" value="Genomic_DNA"/>
</dbReference>
<sequence>MNLRLIITVVVVISVVAATISLLVHFLHLAKKNQSNTTNFSNTTAALSSGTSNNMPTSTVKSTNKPVTTTQNPIQSFTFRTSSQSQTITMENSRSPTSQALEIATTTKAGQVTQSATNILISTGINDIDQGLETDEAILSTLASSSTTRETTTSLPSYWSMDELLIRPRSKFGTVLLLNKLILVTGGYINSTAVTSGSELYNSSSGWTTGPSMKYVRYDHTLTAFANGTRALAAGSRYPLYSQSAEVYDSLTRTWKLLSANMSYPRYSHTAVLLGNEQILIAGGLNASGKSIATAEIFNPSSNTFINPSTMLSSRVEFTSTVLCDKATVLVTGGFDAKSRLISQAELYNGGTWTATATNMNEYRAYHSALLLNDGTVLIAGGGDGVSLSFSSAEIYNVTSNQFTLVGSMKYRRALFTLTLLPSGKALATGGFDWTNETYPTVSELYDPMTKSWSTSHILNYGRMYHKSVLLNDSVLTISGRSIASGYLRSTEKYYF</sequence>
<dbReference type="PANTHER" id="PTHR24412">
    <property type="entry name" value="KELCH PROTEIN"/>
    <property type="match status" value="1"/>
</dbReference>
<reference evidence="5" key="1">
    <citation type="submission" date="2021-02" db="EMBL/GenBank/DDBJ databases">
        <authorList>
            <person name="Nowell W R."/>
        </authorList>
    </citation>
    <scope>NUCLEOTIDE SEQUENCE</scope>
</reference>
<dbReference type="InterPro" id="IPR011043">
    <property type="entry name" value="Gal_Oxase/kelch_b-propeller"/>
</dbReference>
<keyword evidence="2" id="KW-0677">Repeat</keyword>
<dbReference type="SMART" id="SM00612">
    <property type="entry name" value="Kelch"/>
    <property type="match status" value="6"/>
</dbReference>
<dbReference type="AlphaFoldDB" id="A0A815KVY0"/>
<dbReference type="PANTHER" id="PTHR24412:SF489">
    <property type="entry name" value="RING FINGER DOMAIN AND KELCH REPEAT-CONTAINING PROTEIN DDB_G0271372"/>
    <property type="match status" value="1"/>
</dbReference>